<dbReference type="PANTHER" id="PTHR43047:SF72">
    <property type="entry name" value="OSMOSENSING HISTIDINE PROTEIN KINASE SLN1"/>
    <property type="match status" value="1"/>
</dbReference>
<dbReference type="AlphaFoldDB" id="A0A7X0NGS3"/>
<evidence type="ECO:0000256" key="2">
    <source>
        <dbReference type="ARBA" id="ARBA00012438"/>
    </source>
</evidence>
<evidence type="ECO:0000256" key="1">
    <source>
        <dbReference type="ARBA" id="ARBA00000085"/>
    </source>
</evidence>
<feature type="modified residue" description="4-aspartylphosphate" evidence="6">
    <location>
        <position position="686"/>
    </location>
</feature>
<dbReference type="RefSeq" id="WP_184423952.1">
    <property type="nucleotide sequence ID" value="NZ_BAABLB010000028.1"/>
</dbReference>
<dbReference type="Pfam" id="PF00512">
    <property type="entry name" value="HisKA"/>
    <property type="match status" value="1"/>
</dbReference>
<evidence type="ECO:0000256" key="4">
    <source>
        <dbReference type="ARBA" id="ARBA00022679"/>
    </source>
</evidence>
<evidence type="ECO:0000256" key="7">
    <source>
        <dbReference type="SAM" id="Coils"/>
    </source>
</evidence>
<dbReference type="Gene3D" id="3.40.50.2300">
    <property type="match status" value="1"/>
</dbReference>
<dbReference type="InterPro" id="IPR005467">
    <property type="entry name" value="His_kinase_dom"/>
</dbReference>
<name>A0A7X0NGS3_9GAMM</name>
<dbReference type="InterPro" id="IPR004358">
    <property type="entry name" value="Sig_transdc_His_kin-like_C"/>
</dbReference>
<dbReference type="InterPro" id="IPR003594">
    <property type="entry name" value="HATPase_dom"/>
</dbReference>
<dbReference type="Gene3D" id="3.30.565.10">
    <property type="entry name" value="Histidine kinase-like ATPase, C-terminal domain"/>
    <property type="match status" value="1"/>
</dbReference>
<dbReference type="SMART" id="SM00387">
    <property type="entry name" value="HATPase_c"/>
    <property type="match status" value="1"/>
</dbReference>
<dbReference type="EC" id="2.7.13.3" evidence="2"/>
<feature type="transmembrane region" description="Helical" evidence="8">
    <location>
        <begin position="16"/>
        <end position="34"/>
    </location>
</feature>
<dbReference type="CDD" id="cd00082">
    <property type="entry name" value="HisKA"/>
    <property type="match status" value="1"/>
</dbReference>
<comment type="caution">
    <text evidence="11">The sequence shown here is derived from an EMBL/GenBank/DDBJ whole genome shotgun (WGS) entry which is preliminary data.</text>
</comment>
<evidence type="ECO:0000256" key="3">
    <source>
        <dbReference type="ARBA" id="ARBA00022553"/>
    </source>
</evidence>
<dbReference type="GO" id="GO:0009927">
    <property type="term" value="F:histidine phosphotransfer kinase activity"/>
    <property type="evidence" value="ECO:0007669"/>
    <property type="project" value="TreeGrafter"/>
</dbReference>
<dbReference type="PRINTS" id="PR00344">
    <property type="entry name" value="BCTRLSENSOR"/>
</dbReference>
<keyword evidence="4" id="KW-0808">Transferase</keyword>
<dbReference type="SUPFAM" id="SSF55874">
    <property type="entry name" value="ATPase domain of HSP90 chaperone/DNA topoisomerase II/histidine kinase"/>
    <property type="match status" value="1"/>
</dbReference>
<comment type="catalytic activity">
    <reaction evidence="1">
        <text>ATP + protein L-histidine = ADP + protein N-phospho-L-histidine.</text>
        <dbReference type="EC" id="2.7.13.3"/>
    </reaction>
</comment>
<evidence type="ECO:0000313" key="11">
    <source>
        <dbReference type="EMBL" id="MBB6543153.1"/>
    </source>
</evidence>
<evidence type="ECO:0000256" key="8">
    <source>
        <dbReference type="SAM" id="Phobius"/>
    </source>
</evidence>
<dbReference type="InterPro" id="IPR036097">
    <property type="entry name" value="HisK_dim/P_sf"/>
</dbReference>
<keyword evidence="12" id="KW-1185">Reference proteome</keyword>
<dbReference type="SUPFAM" id="SSF47384">
    <property type="entry name" value="Homodimeric domain of signal transducing histidine kinase"/>
    <property type="match status" value="1"/>
</dbReference>
<evidence type="ECO:0000313" key="12">
    <source>
        <dbReference type="Proteomes" id="UP000537141"/>
    </source>
</evidence>
<feature type="coiled-coil region" evidence="7">
    <location>
        <begin position="230"/>
        <end position="271"/>
    </location>
</feature>
<dbReference type="InterPro" id="IPR036890">
    <property type="entry name" value="HATPase_C_sf"/>
</dbReference>
<organism evidence="11 12">
    <name type="scientific">Thalassotalea piscium</name>
    <dbReference type="NCBI Taxonomy" id="1230533"/>
    <lineage>
        <taxon>Bacteria</taxon>
        <taxon>Pseudomonadati</taxon>
        <taxon>Pseudomonadota</taxon>
        <taxon>Gammaproteobacteria</taxon>
        <taxon>Alteromonadales</taxon>
        <taxon>Colwelliaceae</taxon>
        <taxon>Thalassotalea</taxon>
    </lineage>
</organism>
<dbReference type="GO" id="GO:0005886">
    <property type="term" value="C:plasma membrane"/>
    <property type="evidence" value="ECO:0007669"/>
    <property type="project" value="TreeGrafter"/>
</dbReference>
<evidence type="ECO:0000259" key="9">
    <source>
        <dbReference type="PROSITE" id="PS50109"/>
    </source>
</evidence>
<dbReference type="Pfam" id="PF02518">
    <property type="entry name" value="HATPase_c"/>
    <property type="match status" value="1"/>
</dbReference>
<dbReference type="SUPFAM" id="SSF52172">
    <property type="entry name" value="CheY-like"/>
    <property type="match status" value="1"/>
</dbReference>
<dbReference type="PROSITE" id="PS50109">
    <property type="entry name" value="HIS_KIN"/>
    <property type="match status" value="1"/>
</dbReference>
<protein>
    <recommendedName>
        <fullName evidence="2">histidine kinase</fullName>
        <ecNumber evidence="2">2.7.13.3</ecNumber>
    </recommendedName>
</protein>
<gene>
    <name evidence="11" type="ORF">HNQ55_001660</name>
</gene>
<dbReference type="CDD" id="cd17546">
    <property type="entry name" value="REC_hyHK_CKI1_RcsC-like"/>
    <property type="match status" value="1"/>
</dbReference>
<keyword evidence="8" id="KW-0812">Transmembrane</keyword>
<feature type="domain" description="Response regulatory" evidence="10">
    <location>
        <begin position="637"/>
        <end position="753"/>
    </location>
</feature>
<evidence type="ECO:0000259" key="10">
    <source>
        <dbReference type="PROSITE" id="PS50110"/>
    </source>
</evidence>
<dbReference type="InterPro" id="IPR003661">
    <property type="entry name" value="HisK_dim/P_dom"/>
</dbReference>
<keyword evidence="7" id="KW-0175">Coiled coil</keyword>
<keyword evidence="8" id="KW-0472">Membrane</keyword>
<dbReference type="InterPro" id="IPR001789">
    <property type="entry name" value="Sig_transdc_resp-reg_receiver"/>
</dbReference>
<keyword evidence="5 11" id="KW-0418">Kinase</keyword>
<dbReference type="GO" id="GO:0000155">
    <property type="term" value="F:phosphorelay sensor kinase activity"/>
    <property type="evidence" value="ECO:0007669"/>
    <property type="project" value="InterPro"/>
</dbReference>
<dbReference type="PANTHER" id="PTHR43047">
    <property type="entry name" value="TWO-COMPONENT HISTIDINE PROTEIN KINASE"/>
    <property type="match status" value="1"/>
</dbReference>
<reference evidence="11 12" key="1">
    <citation type="submission" date="2020-08" db="EMBL/GenBank/DDBJ databases">
        <title>Genomic Encyclopedia of Type Strains, Phase IV (KMG-IV): sequencing the most valuable type-strain genomes for metagenomic binning, comparative biology and taxonomic classification.</title>
        <authorList>
            <person name="Goeker M."/>
        </authorList>
    </citation>
    <scope>NUCLEOTIDE SEQUENCE [LARGE SCALE GENOMIC DNA]</scope>
    <source>
        <strain evidence="11 12">DSM 26287</strain>
    </source>
</reference>
<dbReference type="PROSITE" id="PS50110">
    <property type="entry name" value="RESPONSE_REGULATORY"/>
    <property type="match status" value="1"/>
</dbReference>
<dbReference type="SMART" id="SM00448">
    <property type="entry name" value="REC"/>
    <property type="match status" value="1"/>
</dbReference>
<dbReference type="EMBL" id="JACHHU010000010">
    <property type="protein sequence ID" value="MBB6543153.1"/>
    <property type="molecule type" value="Genomic_DNA"/>
</dbReference>
<dbReference type="Gene3D" id="1.10.287.130">
    <property type="match status" value="1"/>
</dbReference>
<proteinExistence type="predicted"/>
<sequence length="846" mass="95610">MDEHAITHINLWRKTILFFIIYFVSCGIFINNLSSIEEEHHKRLLHEIGSTLSQIVPFIDNDYALLSLINNVSLAESKKLKKTYIGVYSSNSSLVVNSGKISNNLTINKDFNKLCGLKNIRQSLKSCLFLNESNIYSGYFPMVKNGVFDGFIYIETSGTHAMPINLYNIAFSSIVIMLLPLIAVLIFRRKFFKWLNFLRDTSKKVATAPFEESSLSPSASYVLTPMLDFIKEAATKIREFEFQNSSLQNDLTNSEEQLKITKDKAQQAIESKSATLAQASHDIRSPLHTILGVSELLINANADANDKLKLMSIYEAGRDLKNEVDNILIYESSGLTEIDVSLEETDIEKEVDSIIQQVGYPRTKDIETYTLIDKNVPRFINTYKIAITKIITNLSRNARKFTSKGEVFIKVSYQPRSASTGKLILTVSDTGRGMTKEQIRDFGQKFKQYHRDSAGLGGVGLGLAIVNLYQKAINAQIDLSSNIGKGTTFRVSIDVSLPESSEDYSKKSQGINLISHSNKTTYRLEDKFVRHGYHIENSYCFNHIDTNKKYDFSGTILVVEINTIENFKKFKDLFKQNQSSIKEGIIFSSIPQVANDIELAKSFIVTEIYTPFNLVLNTLHSYKGKKDKETVNLNGLKILSVDDDSNNLRLIELFLSSFNVEITSIKDPEKAIYYAKNEHFDIIIMDIMMPQLLGYQACEIIRTCEVNANTPIIAATATVSNKERNKIFDSGMTDILIKPFSSELLTKIIKKHISKQQTSQTDHLLSAINAFTAQGDIFSETKRICALEKLVMLMIIEKHHQAGLFKNLLNTLKLAFYYQTQPTSSVVSMIERELSTLESIIEVKDD</sequence>
<accession>A0A7X0NGS3</accession>
<dbReference type="Proteomes" id="UP000537141">
    <property type="component" value="Unassembled WGS sequence"/>
</dbReference>
<dbReference type="InterPro" id="IPR011006">
    <property type="entry name" value="CheY-like_superfamily"/>
</dbReference>
<keyword evidence="8" id="KW-1133">Transmembrane helix</keyword>
<keyword evidence="3 6" id="KW-0597">Phosphoprotein</keyword>
<evidence type="ECO:0000256" key="5">
    <source>
        <dbReference type="ARBA" id="ARBA00022777"/>
    </source>
</evidence>
<dbReference type="SMART" id="SM00388">
    <property type="entry name" value="HisKA"/>
    <property type="match status" value="1"/>
</dbReference>
<feature type="domain" description="Histidine kinase" evidence="9">
    <location>
        <begin position="278"/>
        <end position="497"/>
    </location>
</feature>
<feature type="transmembrane region" description="Helical" evidence="8">
    <location>
        <begin position="166"/>
        <end position="187"/>
    </location>
</feature>
<dbReference type="Pfam" id="PF00072">
    <property type="entry name" value="Response_reg"/>
    <property type="match status" value="1"/>
</dbReference>
<evidence type="ECO:0000256" key="6">
    <source>
        <dbReference type="PROSITE-ProRule" id="PRU00169"/>
    </source>
</evidence>